<dbReference type="FunFam" id="3.30.70.1250:FF:000001">
    <property type="entry name" value="Phosphopentomutase"/>
    <property type="match status" value="1"/>
</dbReference>
<dbReference type="NCBIfam" id="NF003766">
    <property type="entry name" value="PRK05362.1"/>
    <property type="match status" value="1"/>
</dbReference>
<keyword evidence="5 6" id="KW-0413">Isomerase</keyword>
<dbReference type="GO" id="GO:0009117">
    <property type="term" value="P:nucleotide metabolic process"/>
    <property type="evidence" value="ECO:0007669"/>
    <property type="project" value="UniProtKB-UniRule"/>
</dbReference>
<evidence type="ECO:0000256" key="1">
    <source>
        <dbReference type="ARBA" id="ARBA00010373"/>
    </source>
</evidence>
<dbReference type="InterPro" id="IPR024052">
    <property type="entry name" value="Phosphopentomutase_DeoB_cap_sf"/>
</dbReference>
<protein>
    <recommendedName>
        <fullName evidence="6 7">Phosphopentomutase</fullName>
        <ecNumber evidence="6 7">5.4.2.7</ecNumber>
    </recommendedName>
    <alternativeName>
        <fullName evidence="6">Phosphodeoxyribomutase</fullName>
    </alternativeName>
</protein>
<dbReference type="HAMAP" id="MF_00740">
    <property type="entry name" value="Phosphopentomut"/>
    <property type="match status" value="1"/>
</dbReference>
<dbReference type="GO" id="GO:0000287">
    <property type="term" value="F:magnesium ion binding"/>
    <property type="evidence" value="ECO:0007669"/>
    <property type="project" value="UniProtKB-UniRule"/>
</dbReference>
<proteinExistence type="inferred from homology"/>
<comment type="caution">
    <text evidence="9">The sequence shown here is derived from an EMBL/GenBank/DDBJ whole genome shotgun (WGS) entry which is preliminary data.</text>
</comment>
<keyword evidence="4 6" id="KW-0464">Manganese</keyword>
<dbReference type="EC" id="5.4.2.7" evidence="6 7"/>
<dbReference type="GO" id="GO:0030145">
    <property type="term" value="F:manganese ion binding"/>
    <property type="evidence" value="ECO:0007669"/>
    <property type="project" value="UniProtKB-UniRule"/>
</dbReference>
<dbReference type="AlphaFoldDB" id="A0A532UY10"/>
<comment type="function">
    <text evidence="6">Isomerase that catalyzes the conversion of deoxy-ribose 1-phosphate (dRib-1-P) and ribose 1-phosphate (Rib-1-P) to deoxy-ribose 5-phosphate (dRib-5-P) and ribose 5-phosphate (Rib-5-P), respectively.</text>
</comment>
<evidence type="ECO:0000256" key="7">
    <source>
        <dbReference type="NCBIfam" id="TIGR01696"/>
    </source>
</evidence>
<dbReference type="SUPFAM" id="SSF53649">
    <property type="entry name" value="Alkaline phosphatase-like"/>
    <property type="match status" value="1"/>
</dbReference>
<gene>
    <name evidence="6" type="primary">deoB</name>
    <name evidence="9" type="ORF">CEE37_11185</name>
</gene>
<dbReference type="GO" id="GO:0006015">
    <property type="term" value="P:5-phosphoribose 1-diphosphate biosynthetic process"/>
    <property type="evidence" value="ECO:0007669"/>
    <property type="project" value="UniProtKB-UniPathway"/>
</dbReference>
<feature type="binding site" evidence="6">
    <location>
        <position position="328"/>
    </location>
    <ligand>
        <name>Mn(2+)</name>
        <dbReference type="ChEBI" id="CHEBI:29035"/>
        <label>1</label>
    </ligand>
</feature>
<feature type="binding site" evidence="6">
    <location>
        <position position="291"/>
    </location>
    <ligand>
        <name>Mn(2+)</name>
        <dbReference type="ChEBI" id="CHEBI:29035"/>
        <label>2</label>
    </ligand>
</feature>
<dbReference type="Pfam" id="PF01676">
    <property type="entry name" value="Metalloenzyme"/>
    <property type="match status" value="1"/>
</dbReference>
<dbReference type="PANTHER" id="PTHR21110">
    <property type="entry name" value="PHOSPHOPENTOMUTASE"/>
    <property type="match status" value="1"/>
</dbReference>
<reference evidence="9 10" key="1">
    <citation type="submission" date="2017-06" db="EMBL/GenBank/DDBJ databases">
        <title>Novel microbial phyla capable of carbon fixation and sulfur reduction in deep-sea sediments.</title>
        <authorList>
            <person name="Huang J."/>
            <person name="Baker B."/>
            <person name="Wang Y."/>
        </authorList>
    </citation>
    <scope>NUCLEOTIDE SEQUENCE [LARGE SCALE GENOMIC DNA]</scope>
    <source>
        <strain evidence="9">B3_LCP</strain>
    </source>
</reference>
<dbReference type="PANTHER" id="PTHR21110:SF0">
    <property type="entry name" value="PHOSPHOPENTOMUTASE"/>
    <property type="match status" value="1"/>
</dbReference>
<evidence type="ECO:0000256" key="6">
    <source>
        <dbReference type="HAMAP-Rule" id="MF_00740"/>
    </source>
</evidence>
<name>A0A532UY10_UNCL8</name>
<comment type="catalytic activity">
    <reaction evidence="6">
        <text>2-deoxy-alpha-D-ribose 1-phosphate = 2-deoxy-D-ribose 5-phosphate</text>
        <dbReference type="Rhea" id="RHEA:27658"/>
        <dbReference type="ChEBI" id="CHEBI:57259"/>
        <dbReference type="ChEBI" id="CHEBI:62877"/>
        <dbReference type="EC" id="5.4.2.7"/>
    </reaction>
</comment>
<evidence type="ECO:0000256" key="5">
    <source>
        <dbReference type="ARBA" id="ARBA00023235"/>
    </source>
</evidence>
<evidence type="ECO:0000259" key="8">
    <source>
        <dbReference type="Pfam" id="PF01676"/>
    </source>
</evidence>
<comment type="cofactor">
    <cofactor evidence="6">
        <name>Mn(2+)</name>
        <dbReference type="ChEBI" id="CHEBI:29035"/>
    </cofactor>
    <text evidence="6">Binds 2 manganese ions.</text>
</comment>
<dbReference type="InterPro" id="IPR006124">
    <property type="entry name" value="Metalloenzyme"/>
</dbReference>
<dbReference type="UniPathway" id="UPA00087">
    <property type="reaction ID" value="UER00173"/>
</dbReference>
<dbReference type="Gene3D" id="3.40.720.10">
    <property type="entry name" value="Alkaline Phosphatase, subunit A"/>
    <property type="match status" value="1"/>
</dbReference>
<dbReference type="EMBL" id="NJBN01000007">
    <property type="protein sequence ID" value="TKJ39833.1"/>
    <property type="molecule type" value="Genomic_DNA"/>
</dbReference>
<dbReference type="Proteomes" id="UP000319619">
    <property type="component" value="Unassembled WGS sequence"/>
</dbReference>
<dbReference type="GO" id="GO:0043094">
    <property type="term" value="P:metabolic compound salvage"/>
    <property type="evidence" value="ECO:0007669"/>
    <property type="project" value="UniProtKB-UniRule"/>
</dbReference>
<feature type="binding site" evidence="6">
    <location>
        <position position="286"/>
    </location>
    <ligand>
        <name>Mn(2+)</name>
        <dbReference type="ChEBI" id="CHEBI:29035"/>
        <label>2</label>
    </ligand>
</feature>
<dbReference type="PIRSF" id="PIRSF001491">
    <property type="entry name" value="Ppentomutase"/>
    <property type="match status" value="1"/>
</dbReference>
<organism evidence="9 10">
    <name type="scientific">candidate division LCP-89 bacterium B3_LCP</name>
    <dbReference type="NCBI Taxonomy" id="2012998"/>
    <lineage>
        <taxon>Bacteria</taxon>
        <taxon>Pseudomonadati</taxon>
        <taxon>Bacteria division LCP-89</taxon>
    </lineage>
</organism>
<comment type="subcellular location">
    <subcellularLocation>
        <location evidence="6">Cytoplasm</location>
    </subcellularLocation>
</comment>
<accession>A0A532UY10</accession>
<comment type="pathway">
    <text evidence="6">Carbohydrate degradation; 2-deoxy-D-ribose 1-phosphate degradation; D-glyceraldehyde 3-phosphate and acetaldehyde from 2-deoxy-alpha-D-ribose 1-phosphate: step 1/2.</text>
</comment>
<feature type="domain" description="Metalloenzyme" evidence="8">
    <location>
        <begin position="7"/>
        <end position="378"/>
    </location>
</feature>
<dbReference type="GO" id="GO:0006018">
    <property type="term" value="P:2-deoxyribose 1-phosphate catabolic process"/>
    <property type="evidence" value="ECO:0007669"/>
    <property type="project" value="UniProtKB-UniRule"/>
</dbReference>
<comment type="similarity">
    <text evidence="1 6">Belongs to the phosphopentomutase family.</text>
</comment>
<evidence type="ECO:0000256" key="2">
    <source>
        <dbReference type="ARBA" id="ARBA00022490"/>
    </source>
</evidence>
<dbReference type="GO" id="GO:0008973">
    <property type="term" value="F:phosphopentomutase activity"/>
    <property type="evidence" value="ECO:0007669"/>
    <property type="project" value="UniProtKB-UniRule"/>
</dbReference>
<evidence type="ECO:0000256" key="3">
    <source>
        <dbReference type="ARBA" id="ARBA00022723"/>
    </source>
</evidence>
<dbReference type="SUPFAM" id="SSF143856">
    <property type="entry name" value="DeoB insert domain-like"/>
    <property type="match status" value="1"/>
</dbReference>
<dbReference type="CDD" id="cd16009">
    <property type="entry name" value="PPM"/>
    <property type="match status" value="1"/>
</dbReference>
<dbReference type="InterPro" id="IPR017850">
    <property type="entry name" value="Alkaline_phosphatase_core_sf"/>
</dbReference>
<dbReference type="Gene3D" id="3.30.70.1250">
    <property type="entry name" value="Phosphopentomutase"/>
    <property type="match status" value="1"/>
</dbReference>
<evidence type="ECO:0000256" key="4">
    <source>
        <dbReference type="ARBA" id="ARBA00023211"/>
    </source>
</evidence>
<feature type="binding site" evidence="6">
    <location>
        <position position="339"/>
    </location>
    <ligand>
        <name>Mn(2+)</name>
        <dbReference type="ChEBI" id="CHEBI:29035"/>
        <label>2</label>
    </ligand>
</feature>
<comment type="catalytic activity">
    <reaction evidence="6">
        <text>alpha-D-ribose 1-phosphate = D-ribose 5-phosphate</text>
        <dbReference type="Rhea" id="RHEA:18793"/>
        <dbReference type="ChEBI" id="CHEBI:57720"/>
        <dbReference type="ChEBI" id="CHEBI:78346"/>
        <dbReference type="EC" id="5.4.2.7"/>
    </reaction>
</comment>
<keyword evidence="3 6" id="KW-0479">Metal-binding</keyword>
<dbReference type="InterPro" id="IPR010045">
    <property type="entry name" value="DeoB"/>
</dbReference>
<dbReference type="GO" id="GO:0005829">
    <property type="term" value="C:cytosol"/>
    <property type="evidence" value="ECO:0007669"/>
    <property type="project" value="TreeGrafter"/>
</dbReference>
<keyword evidence="2 6" id="KW-0963">Cytoplasm</keyword>
<evidence type="ECO:0000313" key="9">
    <source>
        <dbReference type="EMBL" id="TKJ39833.1"/>
    </source>
</evidence>
<dbReference type="NCBIfam" id="TIGR01696">
    <property type="entry name" value="deoB"/>
    <property type="match status" value="1"/>
</dbReference>
<sequence>MKPPNGRLIVIILDSVGIGELPDADQYGDIGSNTLRNLGYAVGGLQLPNFEALGLGKISPLPGLSDTVKATAAYGLMAEKAPGKDSITGHWELMGHVASRAQPTYPEGFPARIVNRLREETGHQYIGNYPASGTEIIKELGGEHVRTGEIILYTSADSVLQLAAHEEIVPLDELYEICRTARRIMDGKDAVGRIIARPFVGEEGNFVRTTNRKDFALQAPDNTVLDLLIEAGIEVLGIGKIDDLFGGRGLSEVVHTKSNMQGLEETTKAIQSERTGLIFTNLVDFDMLWGHRNDPDGYYSGLREVDQFLPTLLEALKPEDMLIFTADHGCDPTTISTDHSREYVPIIIYGKSLKPDVDIGVRKSFADLGASIADYFGIRGTGAGVSFLPQIYE</sequence>
<evidence type="ECO:0000313" key="10">
    <source>
        <dbReference type="Proteomes" id="UP000319619"/>
    </source>
</evidence>
<feature type="binding site" evidence="6">
    <location>
        <position position="14"/>
    </location>
    <ligand>
        <name>Mn(2+)</name>
        <dbReference type="ChEBI" id="CHEBI:29035"/>
        <label>1</label>
    </ligand>
</feature>
<feature type="binding site" evidence="6">
    <location>
        <position position="327"/>
    </location>
    <ligand>
        <name>Mn(2+)</name>
        <dbReference type="ChEBI" id="CHEBI:29035"/>
        <label>1</label>
    </ligand>
</feature>